<feature type="compositionally biased region" description="Low complexity" evidence="2">
    <location>
        <begin position="177"/>
        <end position="199"/>
    </location>
</feature>
<evidence type="ECO:0000259" key="4">
    <source>
        <dbReference type="PROSITE" id="PS50006"/>
    </source>
</evidence>
<comment type="caution">
    <text evidence="5">The sequence shown here is derived from an EMBL/GenBank/DDBJ whole genome shotgun (WGS) entry which is preliminary data.</text>
</comment>
<feature type="region of interest" description="Disordered" evidence="2">
    <location>
        <begin position="174"/>
        <end position="207"/>
    </location>
</feature>
<gene>
    <name evidence="5" type="ORF">C6P45_002024</name>
</gene>
<feature type="compositionally biased region" description="Polar residues" evidence="2">
    <location>
        <begin position="542"/>
        <end position="557"/>
    </location>
</feature>
<keyword evidence="1" id="KW-0175">Coiled coil</keyword>
<name>A0A9P7BCE5_MAUEX</name>
<keyword evidence="3" id="KW-0472">Membrane</keyword>
<dbReference type="Proteomes" id="UP000750334">
    <property type="component" value="Unassembled WGS sequence"/>
</dbReference>
<feature type="region of interest" description="Disordered" evidence="2">
    <location>
        <begin position="113"/>
        <end position="138"/>
    </location>
</feature>
<evidence type="ECO:0000313" key="5">
    <source>
        <dbReference type="EMBL" id="KAG0670648.1"/>
    </source>
</evidence>
<evidence type="ECO:0000256" key="3">
    <source>
        <dbReference type="SAM" id="Phobius"/>
    </source>
</evidence>
<reference evidence="5 6" key="1">
    <citation type="submission" date="2020-11" db="EMBL/GenBank/DDBJ databases">
        <title>Kefir isolates.</title>
        <authorList>
            <person name="Marcisauskas S."/>
            <person name="Kim Y."/>
            <person name="Blasche S."/>
        </authorList>
    </citation>
    <scope>NUCLEOTIDE SEQUENCE [LARGE SCALE GENOMIC DNA]</scope>
    <source>
        <strain evidence="5 6">OG2</strain>
    </source>
</reference>
<feature type="region of interest" description="Disordered" evidence="2">
    <location>
        <begin position="1"/>
        <end position="52"/>
    </location>
</feature>
<dbReference type="InterPro" id="IPR000253">
    <property type="entry name" value="FHA_dom"/>
</dbReference>
<dbReference type="InterPro" id="IPR008984">
    <property type="entry name" value="SMAD_FHA_dom_sf"/>
</dbReference>
<feature type="transmembrane region" description="Helical" evidence="3">
    <location>
        <begin position="602"/>
        <end position="620"/>
    </location>
</feature>
<keyword evidence="3" id="KW-1133">Transmembrane helix</keyword>
<dbReference type="SUPFAM" id="SSF49879">
    <property type="entry name" value="SMAD/FHA domain"/>
    <property type="match status" value="1"/>
</dbReference>
<protein>
    <recommendedName>
        <fullName evidence="4">FHA domain-containing protein</fullName>
    </recommendedName>
</protein>
<dbReference type="PANTHER" id="PTHR15715:SF37">
    <property type="entry name" value="LD47843P"/>
    <property type="match status" value="1"/>
</dbReference>
<evidence type="ECO:0000256" key="1">
    <source>
        <dbReference type="SAM" id="Coils"/>
    </source>
</evidence>
<proteinExistence type="predicted"/>
<keyword evidence="6" id="KW-1185">Reference proteome</keyword>
<dbReference type="Pfam" id="PF00498">
    <property type="entry name" value="FHA"/>
    <property type="match status" value="1"/>
</dbReference>
<dbReference type="InterPro" id="IPR051176">
    <property type="entry name" value="Cent_Immune-Sig_Mod"/>
</dbReference>
<evidence type="ECO:0000256" key="2">
    <source>
        <dbReference type="SAM" id="MobiDB-lite"/>
    </source>
</evidence>
<evidence type="ECO:0000313" key="6">
    <source>
        <dbReference type="Proteomes" id="UP000750334"/>
    </source>
</evidence>
<dbReference type="Gene3D" id="2.60.200.20">
    <property type="match status" value="1"/>
</dbReference>
<feature type="coiled-coil region" evidence="1">
    <location>
        <begin position="487"/>
        <end position="539"/>
    </location>
</feature>
<dbReference type="SMART" id="SM00240">
    <property type="entry name" value="FHA"/>
    <property type="match status" value="1"/>
</dbReference>
<feature type="domain" description="FHA" evidence="4">
    <location>
        <begin position="193"/>
        <end position="254"/>
    </location>
</feature>
<keyword evidence="3" id="KW-0812">Transmembrane</keyword>
<accession>A0A9P7BCE5</accession>
<feature type="region of interest" description="Disordered" evidence="2">
    <location>
        <begin position="333"/>
        <end position="362"/>
    </location>
</feature>
<dbReference type="OrthoDB" id="687730at2759"/>
<feature type="compositionally biased region" description="Low complexity" evidence="2">
    <location>
        <begin position="113"/>
        <end position="125"/>
    </location>
</feature>
<sequence length="625" mass="68402">MTEVEKSQRTSSSIHGGSPSVKSHTGNNNKMTVGRARSNSRSSGSRSQPSFDQFELGLNNQVTEPIIGNSSNNMGAGVTINVPDSNVNANGVTALPIAAPKSPILPRAVRSPPLTTTSNNNNNLSFDRQSVPPPTFTSRNRYTHILILRSLNGTFETKYLVIPFKPDALKLGRPVVSSSSNSNNGNNNNCNGSSGGNSNRRMDASSMVRPDNGNFDSRVLSRNHASLCCDGKTGKIYIKDLKSSNGTFLNGNRIDQEYVELKVGDVIDLGTDIDTKFEHRKISAFVEEISVIPLIDGITELPNTFTETQTSGSDDSTKNKIKMGVAETIQGHSKPFTEPLDKQGQPQGMTQTSKYNTHRPSQTGYPAVTASMAQRAAFEAAMFGDINNLDIEDTVLGPETEILSGIFINNSIGTSPNLINVIKSLATEIALEKQEFIKLKSIENFLINYTTNLEYVNKLMMEMNDKQLVKLQTSLKQQFTEKHDLLVKDTKAKIEKTKNDANNFKDVCNEKSKTDSATIRNLEMQVDDLNTRLEVEKYKNSQLQSSATMTNKKGNNSGKDETIISIKDSSSFGNSEKIDQTVKSKQFSRESQDSQVGGHFKGTALLTVTAVSVGFIAFILKYSSK</sequence>
<feature type="compositionally biased region" description="Polar residues" evidence="2">
    <location>
        <begin position="9"/>
        <end position="31"/>
    </location>
</feature>
<organism evidence="5 6">
    <name type="scientific">Maudiozyma exigua</name>
    <name type="common">Yeast</name>
    <name type="synonym">Kazachstania exigua</name>
    <dbReference type="NCBI Taxonomy" id="34358"/>
    <lineage>
        <taxon>Eukaryota</taxon>
        <taxon>Fungi</taxon>
        <taxon>Dikarya</taxon>
        <taxon>Ascomycota</taxon>
        <taxon>Saccharomycotina</taxon>
        <taxon>Saccharomycetes</taxon>
        <taxon>Saccharomycetales</taxon>
        <taxon>Saccharomycetaceae</taxon>
        <taxon>Maudiozyma</taxon>
    </lineage>
</organism>
<feature type="compositionally biased region" description="Low complexity" evidence="2">
    <location>
        <begin position="35"/>
        <end position="50"/>
    </location>
</feature>
<dbReference type="GO" id="GO:0005737">
    <property type="term" value="C:cytoplasm"/>
    <property type="evidence" value="ECO:0007669"/>
    <property type="project" value="TreeGrafter"/>
</dbReference>
<dbReference type="EMBL" id="PUHR01000020">
    <property type="protein sequence ID" value="KAG0670648.1"/>
    <property type="molecule type" value="Genomic_DNA"/>
</dbReference>
<dbReference type="PROSITE" id="PS50006">
    <property type="entry name" value="FHA_DOMAIN"/>
    <property type="match status" value="1"/>
</dbReference>
<feature type="region of interest" description="Disordered" evidence="2">
    <location>
        <begin position="542"/>
        <end position="566"/>
    </location>
</feature>
<feature type="compositionally biased region" description="Polar residues" evidence="2">
    <location>
        <begin position="344"/>
        <end position="362"/>
    </location>
</feature>
<dbReference type="PANTHER" id="PTHR15715">
    <property type="entry name" value="CENTROSOMAL PROTEIN OF 170 KDA"/>
    <property type="match status" value="1"/>
</dbReference>
<dbReference type="AlphaFoldDB" id="A0A9P7BCE5"/>